<keyword evidence="3" id="KW-1185">Reference proteome</keyword>
<feature type="transmembrane region" description="Helical" evidence="1">
    <location>
        <begin position="6"/>
        <end position="35"/>
    </location>
</feature>
<protein>
    <recommendedName>
        <fullName evidence="4">Peptidase M50 domain-containing protein</fullName>
    </recommendedName>
</protein>
<feature type="transmembrane region" description="Helical" evidence="1">
    <location>
        <begin position="66"/>
        <end position="87"/>
    </location>
</feature>
<keyword evidence="1" id="KW-0812">Transmembrane</keyword>
<reference evidence="3" key="1">
    <citation type="submission" date="2017-11" db="EMBL/GenBank/DDBJ databases">
        <authorList>
            <person name="Zhu W."/>
        </authorList>
    </citation>
    <scope>NUCLEOTIDE SEQUENCE [LARGE SCALE GENOMIC DNA]</scope>
    <source>
        <strain evidence="3">160</strain>
    </source>
</reference>
<dbReference type="RefSeq" id="WP_114917722.1">
    <property type="nucleotide sequence ID" value="NZ_CP024848.1"/>
</dbReference>
<proteinExistence type="predicted"/>
<evidence type="ECO:0008006" key="4">
    <source>
        <dbReference type="Google" id="ProtNLM"/>
    </source>
</evidence>
<dbReference type="EMBL" id="CP024848">
    <property type="protein sequence ID" value="AXI10436.1"/>
    <property type="molecule type" value="Genomic_DNA"/>
</dbReference>
<dbReference type="OrthoDB" id="2871133at2"/>
<dbReference type="Proteomes" id="UP000253908">
    <property type="component" value="Chromosome"/>
</dbReference>
<evidence type="ECO:0000256" key="1">
    <source>
        <dbReference type="SAM" id="Phobius"/>
    </source>
</evidence>
<evidence type="ECO:0000313" key="3">
    <source>
        <dbReference type="Proteomes" id="UP000253908"/>
    </source>
</evidence>
<sequence>MSLLTFMVILILATLLVLIVHEIGHIIPIILFNVLEKRPFYYFSIEINAKYFYVIHEKFNKHYKNLIVAICGSLFPILLSMIMVTIIDNQFTNLVTLFSFGNLLMLHPKLPDGRNIINILKEMREHNGKSI</sequence>
<gene>
    <name evidence="2" type="ORF">CUC15_16515</name>
</gene>
<organism evidence="2 3">
    <name type="scientific">Oceanobacillus zhaokaii</name>
    <dbReference type="NCBI Taxonomy" id="2052660"/>
    <lineage>
        <taxon>Bacteria</taxon>
        <taxon>Bacillati</taxon>
        <taxon>Bacillota</taxon>
        <taxon>Bacilli</taxon>
        <taxon>Bacillales</taxon>
        <taxon>Bacillaceae</taxon>
        <taxon>Oceanobacillus</taxon>
    </lineage>
</organism>
<keyword evidence="1" id="KW-1133">Transmembrane helix</keyword>
<name>A0A345PKA6_9BACI</name>
<dbReference type="AlphaFoldDB" id="A0A345PKA6"/>
<accession>A0A345PKA6</accession>
<keyword evidence="1" id="KW-0472">Membrane</keyword>
<dbReference type="KEGG" id="ocn:CUC15_16515"/>
<evidence type="ECO:0000313" key="2">
    <source>
        <dbReference type="EMBL" id="AXI10436.1"/>
    </source>
</evidence>